<evidence type="ECO:0000313" key="2">
    <source>
        <dbReference type="EMBL" id="KAF9622111.1"/>
    </source>
</evidence>
<feature type="signal peptide" evidence="1">
    <location>
        <begin position="1"/>
        <end position="17"/>
    </location>
</feature>
<keyword evidence="1" id="KW-0732">Signal</keyword>
<dbReference type="PANTHER" id="PTHR34458">
    <property type="entry name" value="POLLEN OLE E 1 ALLERGEN AND EXTENSIN FAMILY PROTEIN-RELATED"/>
    <property type="match status" value="1"/>
</dbReference>
<feature type="chain" id="PRO_5032984692" description="Phylloplanin" evidence="1">
    <location>
        <begin position="18"/>
        <end position="165"/>
    </location>
</feature>
<proteinExistence type="predicted"/>
<sequence length="165" mass="16997">MVLKYLLFVSLLVVGSAAPLAKPQLETAPLAKAQLDTISFGALIVIQGTLLCSTNGTTCVNGTATPFPNALVQLQCGIGTAIASATTTPFGSFSIFLNGNQITVATLLSNCRLLVTTPLSTCNSALPAGGTLASRLTFVGETVSGILPFLRISIFIATAFNITIF</sequence>
<gene>
    <name evidence="2" type="ORF">IFM89_029395</name>
</gene>
<dbReference type="AlphaFoldDB" id="A0A835IQ78"/>
<dbReference type="InterPro" id="IPR040404">
    <property type="entry name" value="Phylloplanin-like"/>
</dbReference>
<name>A0A835IQ78_9MAGN</name>
<accession>A0A835IQ78</accession>
<evidence type="ECO:0008006" key="4">
    <source>
        <dbReference type="Google" id="ProtNLM"/>
    </source>
</evidence>
<protein>
    <recommendedName>
        <fullName evidence="4">Phylloplanin</fullName>
    </recommendedName>
</protein>
<reference evidence="2 3" key="1">
    <citation type="submission" date="2020-10" db="EMBL/GenBank/DDBJ databases">
        <title>The Coptis chinensis genome and diversification of protoberbering-type alkaloids.</title>
        <authorList>
            <person name="Wang B."/>
            <person name="Shu S."/>
            <person name="Song C."/>
            <person name="Liu Y."/>
        </authorList>
    </citation>
    <scope>NUCLEOTIDE SEQUENCE [LARGE SCALE GENOMIC DNA]</scope>
    <source>
        <strain evidence="2">HL-2020</strain>
        <tissue evidence="2">Leaf</tissue>
    </source>
</reference>
<dbReference type="Pfam" id="PF01190">
    <property type="entry name" value="Pollen_Ole_e_1"/>
    <property type="match status" value="1"/>
</dbReference>
<organism evidence="2 3">
    <name type="scientific">Coptis chinensis</name>
    <dbReference type="NCBI Taxonomy" id="261450"/>
    <lineage>
        <taxon>Eukaryota</taxon>
        <taxon>Viridiplantae</taxon>
        <taxon>Streptophyta</taxon>
        <taxon>Embryophyta</taxon>
        <taxon>Tracheophyta</taxon>
        <taxon>Spermatophyta</taxon>
        <taxon>Magnoliopsida</taxon>
        <taxon>Ranunculales</taxon>
        <taxon>Ranunculaceae</taxon>
        <taxon>Coptidoideae</taxon>
        <taxon>Coptis</taxon>
    </lineage>
</organism>
<dbReference type="OrthoDB" id="905355at2759"/>
<evidence type="ECO:0000313" key="3">
    <source>
        <dbReference type="Proteomes" id="UP000631114"/>
    </source>
</evidence>
<comment type="caution">
    <text evidence="2">The sequence shown here is derived from an EMBL/GenBank/DDBJ whole genome shotgun (WGS) entry which is preliminary data.</text>
</comment>
<dbReference type="PANTHER" id="PTHR34458:SF5">
    <property type="entry name" value="POLLEN OLE E 1 ALLERGEN AND EXTENSIN FAMILY PROTEIN"/>
    <property type="match status" value="1"/>
</dbReference>
<dbReference type="EMBL" id="JADFTS010000002">
    <property type="protein sequence ID" value="KAF9622111.1"/>
    <property type="molecule type" value="Genomic_DNA"/>
</dbReference>
<evidence type="ECO:0000256" key="1">
    <source>
        <dbReference type="SAM" id="SignalP"/>
    </source>
</evidence>
<dbReference type="Proteomes" id="UP000631114">
    <property type="component" value="Unassembled WGS sequence"/>
</dbReference>
<keyword evidence="3" id="KW-1185">Reference proteome</keyword>